<evidence type="ECO:0000313" key="1">
    <source>
        <dbReference type="EMBL" id="GAA2355391.1"/>
    </source>
</evidence>
<organism evidence="1 2">
    <name type="scientific">Streptomyces cuspidosporus</name>
    <dbReference type="NCBI Taxonomy" id="66882"/>
    <lineage>
        <taxon>Bacteria</taxon>
        <taxon>Bacillati</taxon>
        <taxon>Actinomycetota</taxon>
        <taxon>Actinomycetes</taxon>
        <taxon>Kitasatosporales</taxon>
        <taxon>Streptomycetaceae</taxon>
        <taxon>Streptomyces</taxon>
    </lineage>
</organism>
<name>A0ABP5TMA8_9ACTN</name>
<protein>
    <submittedName>
        <fullName evidence="1">Uncharacterized protein</fullName>
    </submittedName>
</protein>
<dbReference type="RefSeq" id="WP_346176682.1">
    <property type="nucleotide sequence ID" value="NZ_BAAASD010000024.1"/>
</dbReference>
<reference evidence="2" key="1">
    <citation type="journal article" date="2019" name="Int. J. Syst. Evol. Microbiol.">
        <title>The Global Catalogue of Microorganisms (GCM) 10K type strain sequencing project: providing services to taxonomists for standard genome sequencing and annotation.</title>
        <authorList>
            <consortium name="The Broad Institute Genomics Platform"/>
            <consortium name="The Broad Institute Genome Sequencing Center for Infectious Disease"/>
            <person name="Wu L."/>
            <person name="Ma J."/>
        </authorList>
    </citation>
    <scope>NUCLEOTIDE SEQUENCE [LARGE SCALE GENOMIC DNA]</scope>
    <source>
        <strain evidence="2">JCM 4316</strain>
    </source>
</reference>
<gene>
    <name evidence="1" type="ORF">GCM10010246_50560</name>
</gene>
<dbReference type="EMBL" id="BAAASD010000024">
    <property type="protein sequence ID" value="GAA2355391.1"/>
    <property type="molecule type" value="Genomic_DNA"/>
</dbReference>
<dbReference type="Gene3D" id="6.20.20.10">
    <property type="match status" value="1"/>
</dbReference>
<sequence>MPVSLTHPDRPTGAPVPKIVRRSVRTCPVCGKARCQDQAACRAAYGTTEWLECPACAGSGYDTTGFQLYCPDCGGAKVLEVEIIETPGVGE</sequence>
<evidence type="ECO:0000313" key="2">
    <source>
        <dbReference type="Proteomes" id="UP001500253"/>
    </source>
</evidence>
<comment type="caution">
    <text evidence="1">The sequence shown here is derived from an EMBL/GenBank/DDBJ whole genome shotgun (WGS) entry which is preliminary data.</text>
</comment>
<keyword evidence="2" id="KW-1185">Reference proteome</keyword>
<accession>A0ABP5TMA8</accession>
<dbReference type="Proteomes" id="UP001500253">
    <property type="component" value="Unassembled WGS sequence"/>
</dbReference>
<proteinExistence type="predicted"/>